<proteinExistence type="predicted"/>
<evidence type="ECO:0000313" key="1">
    <source>
        <dbReference type="EMBL" id="KAK1746998.1"/>
    </source>
</evidence>
<evidence type="ECO:0000313" key="2">
    <source>
        <dbReference type="Proteomes" id="UP001224775"/>
    </source>
</evidence>
<dbReference type="EMBL" id="JATAAI010000003">
    <property type="protein sequence ID" value="KAK1746998.1"/>
    <property type="molecule type" value="Genomic_DNA"/>
</dbReference>
<protein>
    <submittedName>
        <fullName evidence="1">Uncharacterized protein</fullName>
    </submittedName>
</protein>
<keyword evidence="2" id="KW-1185">Reference proteome</keyword>
<organism evidence="1 2">
    <name type="scientific">Skeletonema marinoi</name>
    <dbReference type="NCBI Taxonomy" id="267567"/>
    <lineage>
        <taxon>Eukaryota</taxon>
        <taxon>Sar</taxon>
        <taxon>Stramenopiles</taxon>
        <taxon>Ochrophyta</taxon>
        <taxon>Bacillariophyta</taxon>
        <taxon>Coscinodiscophyceae</taxon>
        <taxon>Thalassiosirophycidae</taxon>
        <taxon>Thalassiosirales</taxon>
        <taxon>Skeletonemataceae</taxon>
        <taxon>Skeletonema</taxon>
        <taxon>Skeletonema marinoi-dohrnii complex</taxon>
    </lineage>
</organism>
<accession>A0AAD9DIP6</accession>
<comment type="caution">
    <text evidence="1">The sequence shown here is derived from an EMBL/GenBank/DDBJ whole genome shotgun (WGS) entry which is preliminary data.</text>
</comment>
<dbReference type="Proteomes" id="UP001224775">
    <property type="component" value="Unassembled WGS sequence"/>
</dbReference>
<gene>
    <name evidence="1" type="ORF">QTG54_002342</name>
</gene>
<dbReference type="AlphaFoldDB" id="A0AAD9DIP6"/>
<name>A0AAD9DIP6_9STRA</name>
<sequence length="53" mass="6190">MPKEMHSDLKKEERKALRTVLMTERRLVQLMESDLVQLTEIPTEMSLGCLSED</sequence>
<reference evidence="1" key="1">
    <citation type="submission" date="2023-06" db="EMBL/GenBank/DDBJ databases">
        <title>Survivors Of The Sea: Transcriptome response of Skeletonema marinoi to long-term dormancy.</title>
        <authorList>
            <person name="Pinder M.I.M."/>
            <person name="Kourtchenko O."/>
            <person name="Robertson E.K."/>
            <person name="Larsson T."/>
            <person name="Maumus F."/>
            <person name="Osuna-Cruz C.M."/>
            <person name="Vancaester E."/>
            <person name="Stenow R."/>
            <person name="Vandepoele K."/>
            <person name="Ploug H."/>
            <person name="Bruchert V."/>
            <person name="Godhe A."/>
            <person name="Topel M."/>
        </authorList>
    </citation>
    <scope>NUCLEOTIDE SEQUENCE</scope>
    <source>
        <strain evidence="1">R05AC</strain>
    </source>
</reference>